<dbReference type="SUPFAM" id="SSF50156">
    <property type="entry name" value="PDZ domain-like"/>
    <property type="match status" value="1"/>
</dbReference>
<dbReference type="AlphaFoldDB" id="A0A150XDX2"/>
<dbReference type="CDD" id="cd00136">
    <property type="entry name" value="PDZ_canonical"/>
    <property type="match status" value="1"/>
</dbReference>
<dbReference type="InterPro" id="IPR036034">
    <property type="entry name" value="PDZ_sf"/>
</dbReference>
<dbReference type="Proteomes" id="UP000075606">
    <property type="component" value="Unassembled WGS sequence"/>
</dbReference>
<dbReference type="PROSITE" id="PS50106">
    <property type="entry name" value="PDZ"/>
    <property type="match status" value="1"/>
</dbReference>
<evidence type="ECO:0000313" key="2">
    <source>
        <dbReference type="EMBL" id="KYG76939.1"/>
    </source>
</evidence>
<dbReference type="InterPro" id="IPR001478">
    <property type="entry name" value="PDZ"/>
</dbReference>
<sequence length="565" mass="65404">MLKKRFAMPKYKFSYKNPLSHFLHVETVFNNLNGSVTLHLPLWRPGRYEIQNFPKRIRGFKVTDNKGKQLPFKKTAKGTWTVDLQESYSLNVQYEYFAGLMDGGNTWLDDEQLYINPVNCCMYEPSLMNEEIELELDLPSDYTLASGLKPNGKHQLLAKSYYQLVDSPIFASNKLRTVNYSIEGYEFYIHIQGDVPQSDQQVIDDFAPFTKKQIEVMGGFPCKHYHFLIQSLPYKAYHGVEHWNSTVICLGPSEDLSKRELYKELLGVSSHELFHTWNVIRMRPKEMTPYNFQGENYHETGFITEGLTTYYGDLFLIRSGVFSLEEYLGEVNKLLKRHYENEGRKNYSVAESSFDLWLDGYEAGIPARKVSIYNEGALAAMILDLSIRNKFNNEKSLDDVVKTLWILRGENLSGYTYQDYQQVAEEVYEGSLGSYFEEIISGTTPYENYLKELFEEFGLDFKLTSTQKPEERHYGFRLIDGKIAIIAPDSPAEAVLSLGDQILKVNGEDLKNEFPGSESIELKIMRMGRKKSIRLESGESEYFQVYQVQMGHGPNELLKRWLELE</sequence>
<dbReference type="Pfam" id="PF05299">
    <property type="entry name" value="Peptidase_M61"/>
    <property type="match status" value="1"/>
</dbReference>
<reference evidence="2 3" key="1">
    <citation type="submission" date="2016-01" db="EMBL/GenBank/DDBJ databases">
        <title>Genome sequencing of Roseivirga spongicola UST030701-084.</title>
        <authorList>
            <person name="Selvaratnam C."/>
            <person name="Thevarajoo S."/>
            <person name="Goh K.M."/>
            <person name="Ee R."/>
            <person name="Chan K.-G."/>
            <person name="Chong C.S."/>
        </authorList>
    </citation>
    <scope>NUCLEOTIDE SEQUENCE [LARGE SCALE GENOMIC DNA]</scope>
    <source>
        <strain evidence="2 3">UST030701-084</strain>
    </source>
</reference>
<feature type="domain" description="PDZ" evidence="1">
    <location>
        <begin position="463"/>
        <end position="512"/>
    </location>
</feature>
<dbReference type="STRING" id="333140.AWW68_18965"/>
<accession>A0A150XDX2</accession>
<dbReference type="InterPro" id="IPR040756">
    <property type="entry name" value="Peptidase_M61_N"/>
</dbReference>
<dbReference type="Gene3D" id="2.60.40.3650">
    <property type="match status" value="1"/>
</dbReference>
<comment type="caution">
    <text evidence="2">The sequence shown here is derived from an EMBL/GenBank/DDBJ whole genome shotgun (WGS) entry which is preliminary data.</text>
</comment>
<keyword evidence="3" id="KW-1185">Reference proteome</keyword>
<dbReference type="InterPro" id="IPR024191">
    <property type="entry name" value="Peptidase_M61"/>
</dbReference>
<dbReference type="InterPro" id="IPR027268">
    <property type="entry name" value="Peptidase_M4/M1_CTD_sf"/>
</dbReference>
<dbReference type="EMBL" id="LRPC01000002">
    <property type="protein sequence ID" value="KYG76939.1"/>
    <property type="molecule type" value="Genomic_DNA"/>
</dbReference>
<evidence type="ECO:0000313" key="3">
    <source>
        <dbReference type="Proteomes" id="UP000075606"/>
    </source>
</evidence>
<evidence type="ECO:0000259" key="1">
    <source>
        <dbReference type="PROSITE" id="PS50106"/>
    </source>
</evidence>
<dbReference type="Gene3D" id="2.30.42.10">
    <property type="match status" value="1"/>
</dbReference>
<dbReference type="Pfam" id="PF17899">
    <property type="entry name" value="Peptidase_M61_N"/>
    <property type="match status" value="1"/>
</dbReference>
<dbReference type="Gene3D" id="1.10.390.10">
    <property type="entry name" value="Neutral Protease Domain 2"/>
    <property type="match status" value="1"/>
</dbReference>
<organism evidence="2 3">
    <name type="scientific">Roseivirga spongicola</name>
    <dbReference type="NCBI Taxonomy" id="333140"/>
    <lineage>
        <taxon>Bacteria</taxon>
        <taxon>Pseudomonadati</taxon>
        <taxon>Bacteroidota</taxon>
        <taxon>Cytophagia</taxon>
        <taxon>Cytophagales</taxon>
        <taxon>Roseivirgaceae</taxon>
        <taxon>Roseivirga</taxon>
    </lineage>
</organism>
<protein>
    <recommendedName>
        <fullName evidence="1">PDZ domain-containing protein</fullName>
    </recommendedName>
</protein>
<gene>
    <name evidence="2" type="ORF">AWW68_18965</name>
</gene>
<name>A0A150XDX2_9BACT</name>
<dbReference type="InterPro" id="IPR007963">
    <property type="entry name" value="Peptidase_M61_catalytic"/>
</dbReference>
<proteinExistence type="predicted"/>
<dbReference type="PIRSF" id="PIRSF016493">
    <property type="entry name" value="Glycyl_aminpptds"/>
    <property type="match status" value="1"/>
</dbReference>